<proteinExistence type="predicted"/>
<evidence type="ECO:0000256" key="1">
    <source>
        <dbReference type="ARBA" id="ARBA00004167"/>
    </source>
</evidence>
<gene>
    <name evidence="11" type="ORF">IL334_005684</name>
</gene>
<feature type="compositionally biased region" description="Basic and acidic residues" evidence="9">
    <location>
        <begin position="358"/>
        <end position="384"/>
    </location>
</feature>
<evidence type="ECO:0000256" key="9">
    <source>
        <dbReference type="SAM" id="MobiDB-lite"/>
    </source>
</evidence>
<feature type="compositionally biased region" description="Polar residues" evidence="9">
    <location>
        <begin position="277"/>
        <end position="290"/>
    </location>
</feature>
<feature type="region of interest" description="Disordered" evidence="9">
    <location>
        <begin position="520"/>
        <end position="546"/>
    </location>
</feature>
<evidence type="ECO:0000313" key="12">
    <source>
        <dbReference type="Proteomes" id="UP001329825"/>
    </source>
</evidence>
<keyword evidence="6" id="KW-1133">Transmembrane helix</keyword>
<feature type="compositionally biased region" description="Low complexity" evidence="9">
    <location>
        <begin position="755"/>
        <end position="776"/>
    </location>
</feature>
<keyword evidence="3" id="KW-0479">Metal-binding</keyword>
<feature type="compositionally biased region" description="Low complexity" evidence="9">
    <location>
        <begin position="63"/>
        <end position="92"/>
    </location>
</feature>
<keyword evidence="5" id="KW-0862">Zinc</keyword>
<evidence type="ECO:0000256" key="4">
    <source>
        <dbReference type="ARBA" id="ARBA00022771"/>
    </source>
</evidence>
<feature type="compositionally biased region" description="Low complexity" evidence="9">
    <location>
        <begin position="309"/>
        <end position="327"/>
    </location>
</feature>
<feature type="compositionally biased region" description="Polar residues" evidence="9">
    <location>
        <begin position="738"/>
        <end position="747"/>
    </location>
</feature>
<dbReference type="InterPro" id="IPR001841">
    <property type="entry name" value="Znf_RING"/>
</dbReference>
<dbReference type="EMBL" id="CP141887">
    <property type="protein sequence ID" value="WRT68704.1"/>
    <property type="molecule type" value="Genomic_DNA"/>
</dbReference>
<feature type="region of interest" description="Disordered" evidence="9">
    <location>
        <begin position="400"/>
        <end position="449"/>
    </location>
</feature>
<evidence type="ECO:0000256" key="6">
    <source>
        <dbReference type="ARBA" id="ARBA00022989"/>
    </source>
</evidence>
<keyword evidence="2" id="KW-0812">Transmembrane</keyword>
<comment type="subcellular location">
    <subcellularLocation>
        <location evidence="1">Membrane</location>
        <topology evidence="1">Single-pass membrane protein</topology>
    </subcellularLocation>
</comment>
<feature type="compositionally biased region" description="Basic and acidic residues" evidence="9">
    <location>
        <begin position="786"/>
        <end position="797"/>
    </location>
</feature>
<dbReference type="Gene3D" id="3.30.40.10">
    <property type="entry name" value="Zinc/RING finger domain, C3HC4 (zinc finger)"/>
    <property type="match status" value="1"/>
</dbReference>
<feature type="compositionally biased region" description="Low complexity" evidence="9">
    <location>
        <begin position="12"/>
        <end position="36"/>
    </location>
</feature>
<evidence type="ECO:0000256" key="2">
    <source>
        <dbReference type="ARBA" id="ARBA00022692"/>
    </source>
</evidence>
<dbReference type="Pfam" id="PF13639">
    <property type="entry name" value="zf-RING_2"/>
    <property type="match status" value="1"/>
</dbReference>
<dbReference type="InterPro" id="IPR013083">
    <property type="entry name" value="Znf_RING/FYVE/PHD"/>
</dbReference>
<feature type="compositionally biased region" description="Polar residues" evidence="9">
    <location>
        <begin position="184"/>
        <end position="193"/>
    </location>
</feature>
<keyword evidence="7" id="KW-0472">Membrane</keyword>
<keyword evidence="12" id="KW-1185">Reference proteome</keyword>
<dbReference type="CDD" id="cd16461">
    <property type="entry name" value="RING-H2_EL5-like"/>
    <property type="match status" value="1"/>
</dbReference>
<dbReference type="SUPFAM" id="SSF57850">
    <property type="entry name" value="RING/U-box"/>
    <property type="match status" value="1"/>
</dbReference>
<feature type="region of interest" description="Disordered" evidence="9">
    <location>
        <begin position="1"/>
        <end position="388"/>
    </location>
</feature>
<evidence type="ECO:0000256" key="3">
    <source>
        <dbReference type="ARBA" id="ARBA00022723"/>
    </source>
</evidence>
<protein>
    <recommendedName>
        <fullName evidence="10">RING-type domain-containing protein</fullName>
    </recommendedName>
</protein>
<feature type="compositionally biased region" description="Low complexity" evidence="9">
    <location>
        <begin position="529"/>
        <end position="542"/>
    </location>
</feature>
<dbReference type="SMART" id="SM00184">
    <property type="entry name" value="RING"/>
    <property type="match status" value="1"/>
</dbReference>
<accession>A0ABZ1D5X2</accession>
<dbReference type="PANTHER" id="PTHR47168">
    <property type="entry name" value="RING ZINC FINGER DOMAIN SUPERFAMILY PROTEIN-RELATED"/>
    <property type="match status" value="1"/>
</dbReference>
<evidence type="ECO:0000256" key="5">
    <source>
        <dbReference type="ARBA" id="ARBA00022833"/>
    </source>
</evidence>
<dbReference type="RefSeq" id="XP_062793443.1">
    <property type="nucleotide sequence ID" value="XM_062937392.1"/>
</dbReference>
<evidence type="ECO:0000256" key="8">
    <source>
        <dbReference type="PROSITE-ProRule" id="PRU00175"/>
    </source>
</evidence>
<keyword evidence="4 8" id="KW-0863">Zinc-finger</keyword>
<dbReference type="PROSITE" id="PS50089">
    <property type="entry name" value="ZF_RING_2"/>
    <property type="match status" value="1"/>
</dbReference>
<dbReference type="InterPro" id="IPR051653">
    <property type="entry name" value="E3_ligase_sorting_rcpt"/>
</dbReference>
<dbReference type="Proteomes" id="UP001329825">
    <property type="component" value="Chromosome 7"/>
</dbReference>
<sequence>MGSTQSHPERNQPSSSSSSSPTSTSTSPHQHQQQSTRSLPRFNSLRRLSTLGISRRDGNMGESLSNTNTNTNTNANSSSSSKRLRQGSSSTSDTPINGRDDREGKQKKRFRRSTSLFSTSAPSSSTNGPNINKGTTSRRVGLEEETSLMQISRAPSPPPIIETQDESMEITPSPPAEKNDILKSKTTSPNIQRPSTLSPPLPPVTTSSDSGQVHSTSPSPASIPLPITPLSETSDPLSEERRESLSLVREALGPEWPINLPSSHPTTDNFFHRFRRSNSSPDLANQSTSLPAPPQRTMSDRLTALLGFSTPGESSTSTPTATSTSHPLALPQSRPTVSGEHINNDSTSAENESTIEELTQRLEQAREDLAESERQLNETRENGRRRPTGAVLVIQGLAQTHSQSPEDEANGNTSNSARRPGLRNRRSSEGSNNRRNRNEERDNSNSNVDTQARMIGGLLTVAAAATATTLLAPSHPPLPSTLTRSPAASALESIVNRLRPSRPNRSQSVEAALGSYLRTALRSSREDGQQSTSSTTSEGGSEASDEAISTDFQTFLEGLQDDLVGAVREFTEPIQRDGEEQGEAEEVREEGEAESFVTAPSNVPTPSPSTPTLEQPQQVDPPEAGLHPASIPVDSAIPTFHQQLGQNLPPTSSRVVPQVTGGINGQPRRLNFFRAHVFPSFPSTAGTLNESEGTAGEEPQAMVPCIFIGVRSIRHDPSMTTEDLVQHPSFPFADGQVPATTPDTARSTAAGISDPEMTSASSPPSSPGLFSPSSIPTATPNIPTGSERRSLRERVMDRLNPSRVRRPLGGPLNTYIVYVIGGNYPRNHPILSIPSLITGGPLTDEEMSMISELMGPAKPPTVDQTEIEKSGLKIVKGIDMETLKDKGELLDICGDRCLVCLGDYEPEDECRILNCRHGYHKECVDQWLSTGRNSCPACRSEAVDTSKVTPNETSTAVVGNHLDSILTEQPGPTIP</sequence>
<evidence type="ECO:0000313" key="11">
    <source>
        <dbReference type="EMBL" id="WRT68704.1"/>
    </source>
</evidence>
<name>A0ABZ1D5X2_9TREE</name>
<dbReference type="PANTHER" id="PTHR47168:SF1">
    <property type="entry name" value="OS02G0798600 PROTEIN"/>
    <property type="match status" value="1"/>
</dbReference>
<feature type="compositionally biased region" description="Polar residues" evidence="9">
    <location>
        <begin position="211"/>
        <end position="220"/>
    </location>
</feature>
<feature type="compositionally biased region" description="Polar residues" evidence="9">
    <location>
        <begin position="260"/>
        <end position="269"/>
    </location>
</feature>
<organism evidence="11 12">
    <name type="scientific">Kwoniella shivajii</name>
    <dbReference type="NCBI Taxonomy" id="564305"/>
    <lineage>
        <taxon>Eukaryota</taxon>
        <taxon>Fungi</taxon>
        <taxon>Dikarya</taxon>
        <taxon>Basidiomycota</taxon>
        <taxon>Agaricomycotina</taxon>
        <taxon>Tremellomycetes</taxon>
        <taxon>Tremellales</taxon>
        <taxon>Cryptococcaceae</taxon>
        <taxon>Kwoniella</taxon>
    </lineage>
</organism>
<feature type="compositionally biased region" description="Polar residues" evidence="9">
    <location>
        <begin position="127"/>
        <end position="138"/>
    </location>
</feature>
<feature type="compositionally biased region" description="Acidic residues" evidence="9">
    <location>
        <begin position="580"/>
        <end position="593"/>
    </location>
</feature>
<evidence type="ECO:0000256" key="7">
    <source>
        <dbReference type="ARBA" id="ARBA00023136"/>
    </source>
</evidence>
<feature type="domain" description="RING-type" evidence="10">
    <location>
        <begin position="897"/>
        <end position="939"/>
    </location>
</feature>
<feature type="region of interest" description="Disordered" evidence="9">
    <location>
        <begin position="719"/>
        <end position="803"/>
    </location>
</feature>
<reference evidence="11 12" key="1">
    <citation type="submission" date="2024-01" db="EMBL/GenBank/DDBJ databases">
        <title>Comparative genomics of Cryptococcus and Kwoniella reveals pathogenesis evolution and contrasting modes of karyotype evolution via chromosome fusion or intercentromeric recombination.</title>
        <authorList>
            <person name="Coelho M.A."/>
            <person name="David-Palma M."/>
            <person name="Shea T."/>
            <person name="Bowers K."/>
            <person name="McGinley-Smith S."/>
            <person name="Mohammad A.W."/>
            <person name="Gnirke A."/>
            <person name="Yurkov A.M."/>
            <person name="Nowrousian M."/>
            <person name="Sun S."/>
            <person name="Cuomo C.A."/>
            <person name="Heitman J."/>
        </authorList>
    </citation>
    <scope>NUCLEOTIDE SEQUENCE [LARGE SCALE GENOMIC DNA]</scope>
    <source>
        <strain evidence="11">CBS 11374</strain>
    </source>
</reference>
<feature type="region of interest" description="Disordered" evidence="9">
    <location>
        <begin position="573"/>
        <end position="632"/>
    </location>
</feature>
<evidence type="ECO:0000259" key="10">
    <source>
        <dbReference type="PROSITE" id="PS50089"/>
    </source>
</evidence>
<dbReference type="GeneID" id="87957814"/>
<feature type="compositionally biased region" description="Low complexity" evidence="9">
    <location>
        <begin position="113"/>
        <end position="126"/>
    </location>
</feature>